<proteinExistence type="predicted"/>
<dbReference type="GeneID" id="81596169"/>
<sequence>MALRNITKENFVFDFDNILQTFNPEKKWNLSEAHPSMNNDLRLSAKRQTLAIRSRKIIKGDRRSLGLPQICESPTNSTDMIVRQESPWDTYRRIGVLEIGGQVIIAVDLSRSSRMRTFREYARADTEQLLHYFRNSDNPNILCAQECYLDQSSMYALVDHLPLTLNDLVRCRSLYPTEAELASIISQLLNGLCYLKAIGLTHRFLTCGEILLGYDGTIKVGCPELCEACDPRQSDLTYSNLLPSIVMCLMQKYEKKNGTIGVDDVELWPVGSNAFEFLSAASSTISVDELKIV</sequence>
<evidence type="ECO:0000313" key="2">
    <source>
        <dbReference type="EMBL" id="KAJ5460991.1"/>
    </source>
</evidence>
<gene>
    <name evidence="2" type="ORF">N7458_002543</name>
</gene>
<dbReference type="SUPFAM" id="SSF56112">
    <property type="entry name" value="Protein kinase-like (PK-like)"/>
    <property type="match status" value="1"/>
</dbReference>
<comment type="caution">
    <text evidence="2">The sequence shown here is derived from an EMBL/GenBank/DDBJ whole genome shotgun (WGS) entry which is preliminary data.</text>
</comment>
<dbReference type="GO" id="GO:0005524">
    <property type="term" value="F:ATP binding"/>
    <property type="evidence" value="ECO:0007669"/>
    <property type="project" value="InterPro"/>
</dbReference>
<accession>A0AAD6CDT4</accession>
<dbReference type="SMART" id="SM00220">
    <property type="entry name" value="S_TKc"/>
    <property type="match status" value="1"/>
</dbReference>
<dbReference type="Pfam" id="PF07714">
    <property type="entry name" value="PK_Tyr_Ser-Thr"/>
    <property type="match status" value="1"/>
</dbReference>
<dbReference type="InterPro" id="IPR001245">
    <property type="entry name" value="Ser-Thr/Tyr_kinase_cat_dom"/>
</dbReference>
<organism evidence="2 3">
    <name type="scientific">Penicillium daleae</name>
    <dbReference type="NCBI Taxonomy" id="63821"/>
    <lineage>
        <taxon>Eukaryota</taxon>
        <taxon>Fungi</taxon>
        <taxon>Dikarya</taxon>
        <taxon>Ascomycota</taxon>
        <taxon>Pezizomycotina</taxon>
        <taxon>Eurotiomycetes</taxon>
        <taxon>Eurotiomycetidae</taxon>
        <taxon>Eurotiales</taxon>
        <taxon>Aspergillaceae</taxon>
        <taxon>Penicillium</taxon>
    </lineage>
</organism>
<dbReference type="AlphaFoldDB" id="A0AAD6CDT4"/>
<evidence type="ECO:0000259" key="1">
    <source>
        <dbReference type="PROSITE" id="PS50011"/>
    </source>
</evidence>
<evidence type="ECO:0000313" key="3">
    <source>
        <dbReference type="Proteomes" id="UP001213681"/>
    </source>
</evidence>
<feature type="domain" description="Protein kinase" evidence="1">
    <location>
        <begin position="88"/>
        <end position="293"/>
    </location>
</feature>
<protein>
    <recommendedName>
        <fullName evidence="1">Protein kinase domain-containing protein</fullName>
    </recommendedName>
</protein>
<dbReference type="InterPro" id="IPR000719">
    <property type="entry name" value="Prot_kinase_dom"/>
</dbReference>
<dbReference type="RefSeq" id="XP_056770033.1">
    <property type="nucleotide sequence ID" value="XM_056905926.1"/>
</dbReference>
<dbReference type="EMBL" id="JAPVEA010000002">
    <property type="protein sequence ID" value="KAJ5460991.1"/>
    <property type="molecule type" value="Genomic_DNA"/>
</dbReference>
<dbReference type="PROSITE" id="PS50011">
    <property type="entry name" value="PROTEIN_KINASE_DOM"/>
    <property type="match status" value="1"/>
</dbReference>
<dbReference type="InterPro" id="IPR011009">
    <property type="entry name" value="Kinase-like_dom_sf"/>
</dbReference>
<reference evidence="2" key="2">
    <citation type="journal article" date="2023" name="IMA Fungus">
        <title>Comparative genomic study of the Penicillium genus elucidates a diverse pangenome and 15 lateral gene transfer events.</title>
        <authorList>
            <person name="Petersen C."/>
            <person name="Sorensen T."/>
            <person name="Nielsen M.R."/>
            <person name="Sondergaard T.E."/>
            <person name="Sorensen J.L."/>
            <person name="Fitzpatrick D.A."/>
            <person name="Frisvad J.C."/>
            <person name="Nielsen K.L."/>
        </authorList>
    </citation>
    <scope>NUCLEOTIDE SEQUENCE</scope>
    <source>
        <strain evidence="2">IBT 16125</strain>
    </source>
</reference>
<dbReference type="Gene3D" id="1.10.510.10">
    <property type="entry name" value="Transferase(Phosphotransferase) domain 1"/>
    <property type="match status" value="1"/>
</dbReference>
<dbReference type="Proteomes" id="UP001213681">
    <property type="component" value="Unassembled WGS sequence"/>
</dbReference>
<reference evidence="2" key="1">
    <citation type="submission" date="2022-12" db="EMBL/GenBank/DDBJ databases">
        <authorList>
            <person name="Petersen C."/>
        </authorList>
    </citation>
    <scope>NUCLEOTIDE SEQUENCE</scope>
    <source>
        <strain evidence="2">IBT 16125</strain>
    </source>
</reference>
<keyword evidence="3" id="KW-1185">Reference proteome</keyword>
<dbReference type="GO" id="GO:0004672">
    <property type="term" value="F:protein kinase activity"/>
    <property type="evidence" value="ECO:0007669"/>
    <property type="project" value="InterPro"/>
</dbReference>
<name>A0AAD6CDT4_9EURO</name>